<evidence type="ECO:0000313" key="2">
    <source>
        <dbReference type="Proteomes" id="UP000708208"/>
    </source>
</evidence>
<dbReference type="Proteomes" id="UP000708208">
    <property type="component" value="Unassembled WGS sequence"/>
</dbReference>
<dbReference type="EMBL" id="CAJVCH010511797">
    <property type="protein sequence ID" value="CAG7821458.1"/>
    <property type="molecule type" value="Genomic_DNA"/>
</dbReference>
<evidence type="ECO:0000313" key="1">
    <source>
        <dbReference type="EMBL" id="CAG7821458.1"/>
    </source>
</evidence>
<organism evidence="1 2">
    <name type="scientific">Allacma fusca</name>
    <dbReference type="NCBI Taxonomy" id="39272"/>
    <lineage>
        <taxon>Eukaryota</taxon>
        <taxon>Metazoa</taxon>
        <taxon>Ecdysozoa</taxon>
        <taxon>Arthropoda</taxon>
        <taxon>Hexapoda</taxon>
        <taxon>Collembola</taxon>
        <taxon>Symphypleona</taxon>
        <taxon>Sminthuridae</taxon>
        <taxon>Allacma</taxon>
    </lineage>
</organism>
<feature type="non-terminal residue" evidence="1">
    <location>
        <position position="1"/>
    </location>
</feature>
<keyword evidence="2" id="KW-1185">Reference proteome</keyword>
<protein>
    <submittedName>
        <fullName evidence="1">Uncharacterized protein</fullName>
    </submittedName>
</protein>
<comment type="caution">
    <text evidence="1">The sequence shown here is derived from an EMBL/GenBank/DDBJ whole genome shotgun (WGS) entry which is preliminary data.</text>
</comment>
<gene>
    <name evidence="1" type="ORF">AFUS01_LOCUS31795</name>
</gene>
<dbReference type="AlphaFoldDB" id="A0A8J2PGL1"/>
<feature type="non-terminal residue" evidence="1">
    <location>
        <position position="86"/>
    </location>
</feature>
<proteinExistence type="predicted"/>
<accession>A0A8J2PGL1</accession>
<name>A0A8J2PGL1_9HEXA</name>
<sequence length="86" mass="10100">LSFEKESLLHTWDLNGILKYLTYLRRFDQSFEVKTEDVNFKSENVDGKWVFRFTKLNPTILATKTLQEIDTDESNLQEPSPMKISA</sequence>
<reference evidence="1" key="1">
    <citation type="submission" date="2021-06" db="EMBL/GenBank/DDBJ databases">
        <authorList>
            <person name="Hodson N. C."/>
            <person name="Mongue J. A."/>
            <person name="Jaron S. K."/>
        </authorList>
    </citation>
    <scope>NUCLEOTIDE SEQUENCE</scope>
</reference>